<dbReference type="CDD" id="cd05372">
    <property type="entry name" value="ENR_SDR"/>
    <property type="match status" value="1"/>
</dbReference>
<proteinExistence type="inferred from homology"/>
<keyword evidence="6" id="KW-0443">Lipid metabolism</keyword>
<protein>
    <recommendedName>
        <fullName evidence="8">Enoyl-[acyl-carrier-protein] reductase [NADH]</fullName>
        <ecNumber evidence="8">1.3.1.9</ecNumber>
    </recommendedName>
</protein>
<reference evidence="12 13" key="1">
    <citation type="submission" date="2020-08" db="EMBL/GenBank/DDBJ databases">
        <title>Genomic Encyclopedia of Type Strains, Phase IV (KMG-IV): sequencing the most valuable type-strain genomes for metagenomic binning, comparative biology and taxonomic classification.</title>
        <authorList>
            <person name="Goeker M."/>
        </authorList>
    </citation>
    <scope>NUCLEOTIDE SEQUENCE [LARGE SCALE GENOMIC DNA]</scope>
    <source>
        <strain evidence="12 13">DSM 21458</strain>
    </source>
</reference>
<accession>A0A841I1G7</accession>
<dbReference type="PRINTS" id="PR00081">
    <property type="entry name" value="GDHRDH"/>
</dbReference>
<evidence type="ECO:0000256" key="7">
    <source>
        <dbReference type="ARBA" id="ARBA00023160"/>
    </source>
</evidence>
<comment type="catalytic activity">
    <reaction evidence="8">
        <text>a 2,3-saturated acyl-[ACP] + NAD(+) = a (2E)-enoyl-[ACP] + NADH + H(+)</text>
        <dbReference type="Rhea" id="RHEA:10240"/>
        <dbReference type="Rhea" id="RHEA-COMP:9925"/>
        <dbReference type="Rhea" id="RHEA-COMP:9926"/>
        <dbReference type="ChEBI" id="CHEBI:15378"/>
        <dbReference type="ChEBI" id="CHEBI:57540"/>
        <dbReference type="ChEBI" id="CHEBI:57945"/>
        <dbReference type="ChEBI" id="CHEBI:78784"/>
        <dbReference type="ChEBI" id="CHEBI:78785"/>
        <dbReference type="EC" id="1.3.1.9"/>
    </reaction>
</comment>
<dbReference type="Gene3D" id="3.40.50.720">
    <property type="entry name" value="NAD(P)-binding Rossmann-like Domain"/>
    <property type="match status" value="1"/>
</dbReference>
<keyword evidence="13" id="KW-1185">Reference proteome</keyword>
<dbReference type="SUPFAM" id="SSF51735">
    <property type="entry name" value="NAD(P)-binding Rossmann-fold domains"/>
    <property type="match status" value="1"/>
</dbReference>
<comment type="pathway">
    <text evidence="1">Lipid metabolism; fatty acid biosynthesis.</text>
</comment>
<feature type="binding site" evidence="11">
    <location>
        <position position="94"/>
    </location>
    <ligand>
        <name>NAD(+)</name>
        <dbReference type="ChEBI" id="CHEBI:57540"/>
    </ligand>
</feature>
<dbReference type="PIRSF" id="PIRSF000094">
    <property type="entry name" value="Enoyl-ACP_rdct"/>
    <property type="match status" value="1"/>
</dbReference>
<evidence type="ECO:0000256" key="10">
    <source>
        <dbReference type="PIRSR" id="PIRSR000094-2"/>
    </source>
</evidence>
<dbReference type="GO" id="GO:0006633">
    <property type="term" value="P:fatty acid biosynthetic process"/>
    <property type="evidence" value="ECO:0007669"/>
    <property type="project" value="UniProtKB-KW"/>
</dbReference>
<keyword evidence="3 8" id="KW-0444">Lipid biosynthesis</keyword>
<evidence type="ECO:0000256" key="5">
    <source>
        <dbReference type="ARBA" id="ARBA00023002"/>
    </source>
</evidence>
<feature type="binding site" evidence="11">
    <location>
        <begin position="66"/>
        <end position="67"/>
    </location>
    <ligand>
        <name>NAD(+)</name>
        <dbReference type="ChEBI" id="CHEBI:57540"/>
    </ligand>
</feature>
<evidence type="ECO:0000256" key="2">
    <source>
        <dbReference type="ARBA" id="ARBA00009233"/>
    </source>
</evidence>
<gene>
    <name evidence="12" type="ORF">HNR42_002351</name>
</gene>
<dbReference type="AlphaFoldDB" id="A0A841I1G7"/>
<dbReference type="Proteomes" id="UP000569951">
    <property type="component" value="Unassembled WGS sequence"/>
</dbReference>
<dbReference type="InterPro" id="IPR014358">
    <property type="entry name" value="Enoyl-ACP_Rdtase_NADH"/>
</dbReference>
<evidence type="ECO:0000256" key="8">
    <source>
        <dbReference type="PIRNR" id="PIRNR000094"/>
    </source>
</evidence>
<feature type="binding site" evidence="11">
    <location>
        <position position="164"/>
    </location>
    <ligand>
        <name>NAD(+)</name>
        <dbReference type="ChEBI" id="CHEBI:57540"/>
    </ligand>
</feature>
<dbReference type="FunFam" id="1.10.8.400:FF:000001">
    <property type="entry name" value="Enoyl-[acyl-carrier-protein] reductase [NADH]"/>
    <property type="match status" value="1"/>
</dbReference>
<feature type="active site" description="Proton acceptor" evidence="9">
    <location>
        <position position="157"/>
    </location>
</feature>
<dbReference type="GO" id="GO:0004318">
    <property type="term" value="F:enoyl-[acyl-carrier-protein] reductase (NADH) activity"/>
    <property type="evidence" value="ECO:0007669"/>
    <property type="project" value="UniProtKB-EC"/>
</dbReference>
<evidence type="ECO:0000256" key="6">
    <source>
        <dbReference type="ARBA" id="ARBA00023098"/>
    </source>
</evidence>
<dbReference type="InterPro" id="IPR002347">
    <property type="entry name" value="SDR_fam"/>
</dbReference>
<evidence type="ECO:0000256" key="3">
    <source>
        <dbReference type="ARBA" id="ARBA00022516"/>
    </source>
</evidence>
<sequence length="261" mass="28004">MISIDLTGKNALILGVTNARSLGWAIAQQLLAAGARCAFSYQGERLRPDIEKLTAEHPGSLLEQCDVTAEADLERLFGRIEQEMGRLDYVVHAVAFAPRAAMEGRFVDTTSEDWNTALNVSAYSLVAIARHAEPLMAEGGSIVTLTYYASQKVVPKYNVMGIAKAALEASTRYLAYELGSKNIRVNAISAGPMRTVAARSIPGFGTMYDKSAKAAALGRNATQEEVGKLGLFLLSDLASGITGEVTYVDAGYNIMGMKLED</sequence>
<evidence type="ECO:0000313" key="13">
    <source>
        <dbReference type="Proteomes" id="UP000569951"/>
    </source>
</evidence>
<dbReference type="Pfam" id="PF13561">
    <property type="entry name" value="adh_short_C2"/>
    <property type="match status" value="1"/>
</dbReference>
<evidence type="ECO:0000256" key="11">
    <source>
        <dbReference type="PIRSR" id="PIRSR000094-3"/>
    </source>
</evidence>
<feature type="binding site" evidence="11">
    <location>
        <position position="15"/>
    </location>
    <ligand>
        <name>NAD(+)</name>
        <dbReference type="ChEBI" id="CHEBI:57540"/>
    </ligand>
</feature>
<keyword evidence="4" id="KW-0276">Fatty acid metabolism</keyword>
<feature type="binding site" evidence="10">
    <location>
        <position position="97"/>
    </location>
    <ligand>
        <name>substrate</name>
    </ligand>
</feature>
<evidence type="ECO:0000313" key="12">
    <source>
        <dbReference type="EMBL" id="MBB6098916.1"/>
    </source>
</evidence>
<dbReference type="Gene3D" id="1.10.8.400">
    <property type="entry name" value="Enoyl acyl carrier protein reductase"/>
    <property type="match status" value="1"/>
</dbReference>
<keyword evidence="8 11" id="KW-0520">NAD</keyword>
<dbReference type="PANTHER" id="PTHR43159">
    <property type="entry name" value="ENOYL-[ACYL-CARRIER-PROTEIN] REDUCTASE"/>
    <property type="match status" value="1"/>
</dbReference>
<dbReference type="EC" id="1.3.1.9" evidence="8"/>
<feature type="active site" description="Proton acceptor" evidence="9">
    <location>
        <position position="147"/>
    </location>
</feature>
<name>A0A841I1G7_9DEIO</name>
<evidence type="ECO:0000256" key="1">
    <source>
        <dbReference type="ARBA" id="ARBA00005194"/>
    </source>
</evidence>
<dbReference type="InterPro" id="IPR036291">
    <property type="entry name" value="NAD(P)-bd_dom_sf"/>
</dbReference>
<keyword evidence="7 8" id="KW-0275">Fatty acid biosynthesis</keyword>
<dbReference type="EMBL" id="JACHHG010000008">
    <property type="protein sequence ID" value="MBB6098916.1"/>
    <property type="molecule type" value="Genomic_DNA"/>
</dbReference>
<comment type="similarity">
    <text evidence="2 8">Belongs to the short-chain dehydrogenases/reductases (SDR) family. FabI subfamily.</text>
</comment>
<feature type="binding site" evidence="11">
    <location>
        <position position="42"/>
    </location>
    <ligand>
        <name>NAD(+)</name>
        <dbReference type="ChEBI" id="CHEBI:57540"/>
    </ligand>
</feature>
<evidence type="ECO:0000256" key="4">
    <source>
        <dbReference type="ARBA" id="ARBA00022832"/>
    </source>
</evidence>
<dbReference type="PANTHER" id="PTHR43159:SF2">
    <property type="entry name" value="ENOYL-[ACYL-CARRIER-PROTEIN] REDUCTASE [NADH], CHLOROPLASTIC"/>
    <property type="match status" value="1"/>
</dbReference>
<dbReference type="RefSeq" id="WP_183987666.1">
    <property type="nucleotide sequence ID" value="NZ_JACHHG010000008.1"/>
</dbReference>
<comment type="caution">
    <text evidence="12">The sequence shown here is derived from an EMBL/GenBank/DDBJ whole genome shotgun (WGS) entry which is preliminary data.</text>
</comment>
<evidence type="ECO:0000256" key="9">
    <source>
        <dbReference type="PIRSR" id="PIRSR000094-1"/>
    </source>
</evidence>
<organism evidence="12 13">
    <name type="scientific">Deinobacterium chartae</name>
    <dbReference type="NCBI Taxonomy" id="521158"/>
    <lineage>
        <taxon>Bacteria</taxon>
        <taxon>Thermotogati</taxon>
        <taxon>Deinococcota</taxon>
        <taxon>Deinococci</taxon>
        <taxon>Deinococcales</taxon>
        <taxon>Deinococcaceae</taxon>
        <taxon>Deinobacterium</taxon>
    </lineage>
</organism>
<keyword evidence="5 8" id="KW-0560">Oxidoreductase</keyword>